<keyword evidence="2" id="KW-1185">Reference proteome</keyword>
<gene>
    <name evidence="1" type="ORF">EDC18_11022</name>
</gene>
<name>A0A4R3MLZ0_9FIRM</name>
<dbReference type="Proteomes" id="UP000294902">
    <property type="component" value="Unassembled WGS sequence"/>
</dbReference>
<protein>
    <recommendedName>
        <fullName evidence="3">Regulatory protein YycH of two-component signal transduction system YycFG</fullName>
    </recommendedName>
</protein>
<accession>A0A4R3MLZ0</accession>
<sequence length="458" mass="54470">MKIRSFKLSIIIILILMSFFQVMRLWFGDVSNRNFFYNFMANKDSYGELLFDDAPLLNPITMAVHYPQIDQDHFFIIHKDRLEYSELHLTNRRIIQDIIRYGKNEGIAVVDWNLFWNSQSVIMKLPFSMSYGDLLEDTKIVSSVSDINYVFNYLVIIPSTNANRALKCYLVNVEQGYAMELSYKNAFGSSNNNRLISIVNNIYSKQTFPTYLATKKIGLRRFNQNVFLPVEDVNVYSIRISEPFFNEEGFDERGLESYINRFFANPAAKYLIRDESTWTYRDEKSVVKYNEIGVIEYTDLTVRNQVNDTSLTQAYRIAKRFLDNSESIDENQYYLKNYEVTSKEIILYFNYRYNNFDFVISEDLKNKLSIKAPIEVRISDEKVAYYKRWIVEWETNIFEFKEVDVNYTKALDKYVELLARQTQYIEDMYLAYFIEELNYNATLNWIIESDKKYVVHLD</sequence>
<proteinExistence type="predicted"/>
<dbReference type="EMBL" id="SMAL01000010">
    <property type="protein sequence ID" value="TCT12948.1"/>
    <property type="molecule type" value="Genomic_DNA"/>
</dbReference>
<reference evidence="1 2" key="1">
    <citation type="submission" date="2019-03" db="EMBL/GenBank/DDBJ databases">
        <title>Genomic Encyclopedia of Type Strains, Phase IV (KMG-IV): sequencing the most valuable type-strain genomes for metagenomic binning, comparative biology and taxonomic classification.</title>
        <authorList>
            <person name="Goeker M."/>
        </authorList>
    </citation>
    <scope>NUCLEOTIDE SEQUENCE [LARGE SCALE GENOMIC DNA]</scope>
    <source>
        <strain evidence="1 2">DSM 24629</strain>
    </source>
</reference>
<organism evidence="1 2">
    <name type="scientific">Natranaerovirga pectinivora</name>
    <dbReference type="NCBI Taxonomy" id="682400"/>
    <lineage>
        <taxon>Bacteria</taxon>
        <taxon>Bacillati</taxon>
        <taxon>Bacillota</taxon>
        <taxon>Clostridia</taxon>
        <taxon>Lachnospirales</taxon>
        <taxon>Natranaerovirgaceae</taxon>
        <taxon>Natranaerovirga</taxon>
    </lineage>
</organism>
<evidence type="ECO:0008006" key="3">
    <source>
        <dbReference type="Google" id="ProtNLM"/>
    </source>
</evidence>
<dbReference type="AlphaFoldDB" id="A0A4R3MLZ0"/>
<evidence type="ECO:0000313" key="2">
    <source>
        <dbReference type="Proteomes" id="UP000294902"/>
    </source>
</evidence>
<comment type="caution">
    <text evidence="1">The sequence shown here is derived from an EMBL/GenBank/DDBJ whole genome shotgun (WGS) entry which is preliminary data.</text>
</comment>
<evidence type="ECO:0000313" key="1">
    <source>
        <dbReference type="EMBL" id="TCT12948.1"/>
    </source>
</evidence>
<dbReference type="RefSeq" id="WP_165878577.1">
    <property type="nucleotide sequence ID" value="NZ_SMAL01000010.1"/>
</dbReference>